<name>A0A935Q208_9PROT</name>
<dbReference type="Proteomes" id="UP000697998">
    <property type="component" value="Unassembled WGS sequence"/>
</dbReference>
<evidence type="ECO:0000313" key="2">
    <source>
        <dbReference type="Proteomes" id="UP000697998"/>
    </source>
</evidence>
<dbReference type="InterPro" id="IPR009200">
    <property type="entry name" value="DUF1269_membrane"/>
</dbReference>
<dbReference type="EMBL" id="JADJMH010000012">
    <property type="protein sequence ID" value="MBK7675570.1"/>
    <property type="molecule type" value="Genomic_DNA"/>
</dbReference>
<accession>A0A935Q208</accession>
<dbReference type="AlphaFoldDB" id="A0A935Q208"/>
<organism evidence="1 2">
    <name type="scientific">Candidatus Accumulibacter proximus</name>
    <dbReference type="NCBI Taxonomy" id="2954385"/>
    <lineage>
        <taxon>Bacteria</taxon>
        <taxon>Pseudomonadati</taxon>
        <taxon>Pseudomonadota</taxon>
        <taxon>Betaproteobacteria</taxon>
        <taxon>Candidatus Accumulibacter</taxon>
    </lineage>
</organism>
<evidence type="ECO:0000313" key="1">
    <source>
        <dbReference type="EMBL" id="MBK7675570.1"/>
    </source>
</evidence>
<proteinExistence type="predicted"/>
<comment type="caution">
    <text evidence="1">The sequence shown here is derived from an EMBL/GenBank/DDBJ whole genome shotgun (WGS) entry which is preliminary data.</text>
</comment>
<protein>
    <submittedName>
        <fullName evidence="1">DUF1269 domain-containing protein</fullName>
    </submittedName>
</protein>
<gene>
    <name evidence="1" type="ORF">IPJ27_12900</name>
</gene>
<dbReference type="Pfam" id="PF06897">
    <property type="entry name" value="DUF1269"/>
    <property type="match status" value="1"/>
</dbReference>
<reference evidence="1 2" key="1">
    <citation type="submission" date="2020-10" db="EMBL/GenBank/DDBJ databases">
        <title>Connecting structure to function with the recovery of over 1000 high-quality activated sludge metagenome-assembled genomes encoding full-length rRNA genes using long-read sequencing.</title>
        <authorList>
            <person name="Singleton C.M."/>
            <person name="Petriglieri F."/>
            <person name="Kristensen J.M."/>
            <person name="Kirkegaard R.H."/>
            <person name="Michaelsen T.Y."/>
            <person name="Andersen M.H."/>
            <person name="Karst S.M."/>
            <person name="Dueholm M.S."/>
            <person name="Nielsen P.H."/>
            <person name="Albertsen M."/>
        </authorList>
    </citation>
    <scope>NUCLEOTIDE SEQUENCE [LARGE SCALE GENOMIC DNA]</scope>
    <source>
        <strain evidence="1">EsbW_18-Q3-R4-48_BATAC.285</strain>
    </source>
</reference>
<sequence length="161" mass="17447">MSKLVVIAYDTPNKAAEVRGKLRKLQKDQAIDVEEVLVAVKDEDGEVSLLQTYKPVVTGRSNRGFWNTLIGLVLMNPVLGMSTARRTDAVSGALTEVGVDEDFLKDLTATFQNGSSVLFALVRDASSPEKVLAELRGTGGTVLQTTLLHEMEEKLQTALDA</sequence>